<name>A0A392TKC9_9FABA</name>
<proteinExistence type="predicted"/>
<protein>
    <submittedName>
        <fullName evidence="1">Uncharacterized protein</fullName>
    </submittedName>
</protein>
<evidence type="ECO:0000313" key="2">
    <source>
        <dbReference type="Proteomes" id="UP000265520"/>
    </source>
</evidence>
<accession>A0A392TKC9</accession>
<dbReference type="Proteomes" id="UP000265520">
    <property type="component" value="Unassembled WGS sequence"/>
</dbReference>
<reference evidence="1 2" key="1">
    <citation type="journal article" date="2018" name="Front. Plant Sci.">
        <title>Red Clover (Trifolium pratense) and Zigzag Clover (T. medium) - A Picture of Genomic Similarities and Differences.</title>
        <authorList>
            <person name="Dluhosova J."/>
            <person name="Istvanek J."/>
            <person name="Nedelnik J."/>
            <person name="Repkova J."/>
        </authorList>
    </citation>
    <scope>NUCLEOTIDE SEQUENCE [LARGE SCALE GENOMIC DNA]</scope>
    <source>
        <strain evidence="2">cv. 10/8</strain>
        <tissue evidence="1">Leaf</tissue>
    </source>
</reference>
<keyword evidence="2" id="KW-1185">Reference proteome</keyword>
<comment type="caution">
    <text evidence="1">The sequence shown here is derived from an EMBL/GenBank/DDBJ whole genome shotgun (WGS) entry which is preliminary data.</text>
</comment>
<organism evidence="1 2">
    <name type="scientific">Trifolium medium</name>
    <dbReference type="NCBI Taxonomy" id="97028"/>
    <lineage>
        <taxon>Eukaryota</taxon>
        <taxon>Viridiplantae</taxon>
        <taxon>Streptophyta</taxon>
        <taxon>Embryophyta</taxon>
        <taxon>Tracheophyta</taxon>
        <taxon>Spermatophyta</taxon>
        <taxon>Magnoliopsida</taxon>
        <taxon>eudicotyledons</taxon>
        <taxon>Gunneridae</taxon>
        <taxon>Pentapetalae</taxon>
        <taxon>rosids</taxon>
        <taxon>fabids</taxon>
        <taxon>Fabales</taxon>
        <taxon>Fabaceae</taxon>
        <taxon>Papilionoideae</taxon>
        <taxon>50 kb inversion clade</taxon>
        <taxon>NPAAA clade</taxon>
        <taxon>Hologalegina</taxon>
        <taxon>IRL clade</taxon>
        <taxon>Trifolieae</taxon>
        <taxon>Trifolium</taxon>
    </lineage>
</organism>
<dbReference type="EMBL" id="LXQA010580686">
    <property type="protein sequence ID" value="MCI60395.1"/>
    <property type="molecule type" value="Genomic_DNA"/>
</dbReference>
<dbReference type="AlphaFoldDB" id="A0A392TKC9"/>
<sequence>GYGFVECDDCGVWTASGGIGGAKVVWGDGEDGFGG</sequence>
<evidence type="ECO:0000313" key="1">
    <source>
        <dbReference type="EMBL" id="MCI60395.1"/>
    </source>
</evidence>
<feature type="non-terminal residue" evidence="1">
    <location>
        <position position="1"/>
    </location>
</feature>